<gene>
    <name evidence="6" type="primary">acoA</name>
    <name evidence="6" type="ordered locus">CLDAP_15970</name>
</gene>
<evidence type="ECO:0000313" key="7">
    <source>
        <dbReference type="Proteomes" id="UP000007880"/>
    </source>
</evidence>
<feature type="domain" description="Dehydrogenase E1 component" evidence="5">
    <location>
        <begin position="1"/>
        <end position="294"/>
    </location>
</feature>
<keyword evidence="3" id="KW-0786">Thiamine pyrophosphate</keyword>
<dbReference type="InterPro" id="IPR001017">
    <property type="entry name" value="DH_E1"/>
</dbReference>
<evidence type="ECO:0000256" key="4">
    <source>
        <dbReference type="SAM" id="Coils"/>
    </source>
</evidence>
<dbReference type="SUPFAM" id="SSF52518">
    <property type="entry name" value="Thiamin diphosphate-binding fold (THDP-binding)"/>
    <property type="match status" value="1"/>
</dbReference>
<dbReference type="InterPro" id="IPR050642">
    <property type="entry name" value="PDH_E1_Alpha_Subunit"/>
</dbReference>
<feature type="coiled-coil region" evidence="4">
    <location>
        <begin position="262"/>
        <end position="289"/>
    </location>
</feature>
<dbReference type="InterPro" id="IPR029061">
    <property type="entry name" value="THDP-binding"/>
</dbReference>
<organism evidence="6 7">
    <name type="scientific">Caldilinea aerophila (strain DSM 14535 / JCM 11387 / NBRC 104270 / STL-6-O1)</name>
    <dbReference type="NCBI Taxonomy" id="926550"/>
    <lineage>
        <taxon>Bacteria</taxon>
        <taxon>Bacillati</taxon>
        <taxon>Chloroflexota</taxon>
        <taxon>Caldilineae</taxon>
        <taxon>Caldilineales</taxon>
        <taxon>Caldilineaceae</taxon>
        <taxon>Caldilinea</taxon>
    </lineage>
</organism>
<dbReference type="PATRIC" id="fig|926550.5.peg.1792"/>
<evidence type="ECO:0000259" key="5">
    <source>
        <dbReference type="Pfam" id="PF00676"/>
    </source>
</evidence>
<dbReference type="PANTHER" id="PTHR11516:SF60">
    <property type="entry name" value="PYRUVATE DEHYDROGENASE E1 COMPONENT SUBUNIT ALPHA"/>
    <property type="match status" value="1"/>
</dbReference>
<comment type="cofactor">
    <cofactor evidence="1">
        <name>thiamine diphosphate</name>
        <dbReference type="ChEBI" id="CHEBI:58937"/>
    </cofactor>
</comment>
<dbReference type="eggNOG" id="COG1071">
    <property type="taxonomic scope" value="Bacteria"/>
</dbReference>
<proteinExistence type="predicted"/>
<dbReference type="STRING" id="926550.CLDAP_15970"/>
<dbReference type="EMBL" id="AP012337">
    <property type="protein sequence ID" value="BAL99636.1"/>
    <property type="molecule type" value="Genomic_DNA"/>
</dbReference>
<accession>I0I2Z9</accession>
<sequence length="305" mass="33558">MFLIRRVEESLLELAESGKIGGAMHTAIGHEAAAVGMAAALRKDDYLTCTYRGHHHSLARGMDPKRAICEVLGKAPGFAKGKGGSMHFVEPSLGLMGANGIVGAQVPHAAGMALASKIRGEDRIAITFFGDGAMYQGVMHETFNMAQKWKLPVIFYCENNRYSEMTPISRTSSVSDLYLFVRAYGMESMQIDGNDVEVVYDAITKAAARARAGEGPTFIEGITYRLAGHMAGDLETYRTPEEIEMQRAYEPLARLHQKLLDRGVSEEELNKIRAEVEEEVQEAVDYALEAPWPDIAEAYTDVYKA</sequence>
<dbReference type="Gene3D" id="3.40.50.970">
    <property type="match status" value="1"/>
</dbReference>
<dbReference type="AlphaFoldDB" id="I0I2Z9"/>
<dbReference type="CDD" id="cd02000">
    <property type="entry name" value="TPP_E1_PDC_ADC_BCADC"/>
    <property type="match status" value="1"/>
</dbReference>
<evidence type="ECO:0000256" key="3">
    <source>
        <dbReference type="ARBA" id="ARBA00023052"/>
    </source>
</evidence>
<keyword evidence="4" id="KW-0175">Coiled coil</keyword>
<dbReference type="Proteomes" id="UP000007880">
    <property type="component" value="Chromosome"/>
</dbReference>
<evidence type="ECO:0000256" key="2">
    <source>
        <dbReference type="ARBA" id="ARBA00023002"/>
    </source>
</evidence>
<dbReference type="GO" id="GO:0004739">
    <property type="term" value="F:pyruvate dehydrogenase (acetyl-transferring) activity"/>
    <property type="evidence" value="ECO:0007669"/>
    <property type="project" value="TreeGrafter"/>
</dbReference>
<dbReference type="HOGENOM" id="CLU_029393_5_0_0"/>
<evidence type="ECO:0000256" key="1">
    <source>
        <dbReference type="ARBA" id="ARBA00001964"/>
    </source>
</evidence>
<dbReference type="PANTHER" id="PTHR11516">
    <property type="entry name" value="PYRUVATE DEHYDROGENASE E1 COMPONENT, ALPHA SUBUNIT BACTERIAL AND ORGANELLAR"/>
    <property type="match status" value="1"/>
</dbReference>
<keyword evidence="2" id="KW-0560">Oxidoreductase</keyword>
<dbReference type="Pfam" id="PF00676">
    <property type="entry name" value="E1_dh"/>
    <property type="match status" value="1"/>
</dbReference>
<dbReference type="GO" id="GO:0006086">
    <property type="term" value="P:pyruvate decarboxylation to acetyl-CoA"/>
    <property type="evidence" value="ECO:0007669"/>
    <property type="project" value="TreeGrafter"/>
</dbReference>
<name>I0I2Z9_CALAS</name>
<reference evidence="6 7" key="1">
    <citation type="submission" date="2012-02" db="EMBL/GenBank/DDBJ databases">
        <title>Complete genome sequence of Caldilinea aerophila DSM 14535 (= NBRC 102666).</title>
        <authorList>
            <person name="Oguchi A."/>
            <person name="Hosoyama A."/>
            <person name="Sekine M."/>
            <person name="Fukai R."/>
            <person name="Kato Y."/>
            <person name="Nakamura S."/>
            <person name="Hanada S."/>
            <person name="Yamazaki S."/>
            <person name="Fujita N."/>
        </authorList>
    </citation>
    <scope>NUCLEOTIDE SEQUENCE [LARGE SCALE GENOMIC DNA]</scope>
    <source>
        <strain evidence="7">DSM 14535 / JCM 11387 / NBRC 104270 / STL-6-O1</strain>
    </source>
</reference>
<evidence type="ECO:0000313" key="6">
    <source>
        <dbReference type="EMBL" id="BAL99636.1"/>
    </source>
</evidence>
<protein>
    <submittedName>
        <fullName evidence="6">Acetoin dehydrogenase E1 component alpha subunit</fullName>
    </submittedName>
</protein>
<dbReference type="KEGG" id="cap:CLDAP_15970"/>
<keyword evidence="7" id="KW-1185">Reference proteome</keyword>